<reference evidence="4" key="2">
    <citation type="submission" date="2023-05" db="EMBL/GenBank/DDBJ databases">
        <authorList>
            <consortium name="Lawrence Berkeley National Laboratory"/>
            <person name="Steindorff A."/>
            <person name="Hensen N."/>
            <person name="Bonometti L."/>
            <person name="Westerberg I."/>
            <person name="Brannstrom I.O."/>
            <person name="Guillou S."/>
            <person name="Cros-Aarteil S."/>
            <person name="Calhoun S."/>
            <person name="Haridas S."/>
            <person name="Kuo A."/>
            <person name="Mondo S."/>
            <person name="Pangilinan J."/>
            <person name="Riley R."/>
            <person name="Labutti K."/>
            <person name="Andreopoulos B."/>
            <person name="Lipzen A."/>
            <person name="Chen C."/>
            <person name="Yanf M."/>
            <person name="Daum C."/>
            <person name="Ng V."/>
            <person name="Clum A."/>
            <person name="Ohm R."/>
            <person name="Martin F."/>
            <person name="Silar P."/>
            <person name="Natvig D."/>
            <person name="Lalanne C."/>
            <person name="Gautier V."/>
            <person name="Ament-Velasquez S.L."/>
            <person name="Kruys A."/>
            <person name="Hutchinson M.I."/>
            <person name="Powell A.J."/>
            <person name="Barry K."/>
            <person name="Miller A.N."/>
            <person name="Grigoriev I.V."/>
            <person name="Debuchy R."/>
            <person name="Gladieux P."/>
            <person name="Thoren M.H."/>
            <person name="Johannesson H."/>
        </authorList>
    </citation>
    <scope>NUCLEOTIDE SEQUENCE</scope>
    <source>
        <strain evidence="4">PSN309</strain>
    </source>
</reference>
<dbReference type="GO" id="GO:0005975">
    <property type="term" value="P:carbohydrate metabolic process"/>
    <property type="evidence" value="ECO:0007669"/>
    <property type="project" value="InterPro"/>
</dbReference>
<dbReference type="PROSITE" id="PS51762">
    <property type="entry name" value="GH16_2"/>
    <property type="match status" value="1"/>
</dbReference>
<evidence type="ECO:0000313" key="5">
    <source>
        <dbReference type="Proteomes" id="UP001302126"/>
    </source>
</evidence>
<dbReference type="PANTHER" id="PTHR38121">
    <property type="entry name" value="GH16 DOMAIN-CONTAINING PROTEIN"/>
    <property type="match status" value="1"/>
</dbReference>
<evidence type="ECO:0000313" key="4">
    <source>
        <dbReference type="EMBL" id="KAK4186540.1"/>
    </source>
</evidence>
<keyword evidence="1" id="KW-1133">Transmembrane helix</keyword>
<dbReference type="Gene3D" id="2.60.120.200">
    <property type="match status" value="1"/>
</dbReference>
<organism evidence="4 5">
    <name type="scientific">Podospora australis</name>
    <dbReference type="NCBI Taxonomy" id="1536484"/>
    <lineage>
        <taxon>Eukaryota</taxon>
        <taxon>Fungi</taxon>
        <taxon>Dikarya</taxon>
        <taxon>Ascomycota</taxon>
        <taxon>Pezizomycotina</taxon>
        <taxon>Sordariomycetes</taxon>
        <taxon>Sordariomycetidae</taxon>
        <taxon>Sordariales</taxon>
        <taxon>Podosporaceae</taxon>
        <taxon>Podospora</taxon>
    </lineage>
</organism>
<reference evidence="4" key="1">
    <citation type="journal article" date="2023" name="Mol. Phylogenet. Evol.">
        <title>Genome-scale phylogeny and comparative genomics of the fungal order Sordariales.</title>
        <authorList>
            <person name="Hensen N."/>
            <person name="Bonometti L."/>
            <person name="Westerberg I."/>
            <person name="Brannstrom I.O."/>
            <person name="Guillou S."/>
            <person name="Cros-Aarteil S."/>
            <person name="Calhoun S."/>
            <person name="Haridas S."/>
            <person name="Kuo A."/>
            <person name="Mondo S."/>
            <person name="Pangilinan J."/>
            <person name="Riley R."/>
            <person name="LaButti K."/>
            <person name="Andreopoulos B."/>
            <person name="Lipzen A."/>
            <person name="Chen C."/>
            <person name="Yan M."/>
            <person name="Daum C."/>
            <person name="Ng V."/>
            <person name="Clum A."/>
            <person name="Steindorff A."/>
            <person name="Ohm R.A."/>
            <person name="Martin F."/>
            <person name="Silar P."/>
            <person name="Natvig D.O."/>
            <person name="Lalanne C."/>
            <person name="Gautier V."/>
            <person name="Ament-Velasquez S.L."/>
            <person name="Kruys A."/>
            <person name="Hutchinson M.I."/>
            <person name="Powell A.J."/>
            <person name="Barry K."/>
            <person name="Miller A.N."/>
            <person name="Grigoriev I.V."/>
            <person name="Debuchy R."/>
            <person name="Gladieux P."/>
            <person name="Hiltunen Thoren M."/>
            <person name="Johannesson H."/>
        </authorList>
    </citation>
    <scope>NUCLEOTIDE SEQUENCE</scope>
    <source>
        <strain evidence="4">PSN309</strain>
    </source>
</reference>
<feature type="transmembrane region" description="Helical" evidence="1">
    <location>
        <begin position="349"/>
        <end position="370"/>
    </location>
</feature>
<feature type="domain" description="GH16" evidence="3">
    <location>
        <begin position="73"/>
        <end position="311"/>
    </location>
</feature>
<dbReference type="InterPro" id="IPR000757">
    <property type="entry name" value="Beta-glucanase-like"/>
</dbReference>
<dbReference type="Proteomes" id="UP001302126">
    <property type="component" value="Unassembled WGS sequence"/>
</dbReference>
<keyword evidence="1" id="KW-0472">Membrane</keyword>
<keyword evidence="2" id="KW-0732">Signal</keyword>
<gene>
    <name evidence="4" type="ORF">QBC35DRAFT_386997</name>
</gene>
<proteinExistence type="predicted"/>
<accession>A0AAN6WQY2</accession>
<dbReference type="Pfam" id="PF00722">
    <property type="entry name" value="Glyco_hydro_16"/>
    <property type="match status" value="1"/>
</dbReference>
<dbReference type="CDD" id="cd00413">
    <property type="entry name" value="Glyco_hydrolase_16"/>
    <property type="match status" value="1"/>
</dbReference>
<dbReference type="GO" id="GO:0004553">
    <property type="term" value="F:hydrolase activity, hydrolyzing O-glycosyl compounds"/>
    <property type="evidence" value="ECO:0007669"/>
    <property type="project" value="InterPro"/>
</dbReference>
<feature type="signal peptide" evidence="2">
    <location>
        <begin position="1"/>
        <end position="23"/>
    </location>
</feature>
<comment type="caution">
    <text evidence="4">The sequence shown here is derived from an EMBL/GenBank/DDBJ whole genome shotgun (WGS) entry which is preliminary data.</text>
</comment>
<dbReference type="AlphaFoldDB" id="A0AAN6WQY2"/>
<keyword evidence="1" id="KW-0812">Transmembrane</keyword>
<evidence type="ECO:0000256" key="1">
    <source>
        <dbReference type="SAM" id="Phobius"/>
    </source>
</evidence>
<dbReference type="InterPro" id="IPR013320">
    <property type="entry name" value="ConA-like_dom_sf"/>
</dbReference>
<dbReference type="SUPFAM" id="SSF49899">
    <property type="entry name" value="Concanavalin A-like lectins/glucanases"/>
    <property type="match status" value="1"/>
</dbReference>
<keyword evidence="4" id="KW-0378">Hydrolase</keyword>
<feature type="chain" id="PRO_5043044460" evidence="2">
    <location>
        <begin position="24"/>
        <end position="371"/>
    </location>
</feature>
<dbReference type="EMBL" id="MU864421">
    <property type="protein sequence ID" value="KAK4186540.1"/>
    <property type="molecule type" value="Genomic_DNA"/>
</dbReference>
<sequence length="371" mass="41514">MRLPVSWTSLIILLSATAPLANAAEPALTDDSKCGCYLMKGNDTSYFRNHRFFDFRDHAHHSGVPPAIREMDKTASAPPTSPYFTSPEFRDFWYLSVWDNSNGARPDATVKMVNSPNNVYLEGNSDPNPSPKSWLTLRTQRLQGFQTAAEIASNSSDFLYLSMRMMARTTGSPGALTAMFTYRHSDELAKVQESDLEVRTSDPKNIVHYTNQPSYTDDGELVPNATKNATMPNGLKWSDWAVHRLDWAPKSTTWYVNDVQVAQIEFQTPREPSNILLNAWSDGGKWTGNMTLWDAAYLQLQWFEIVYNTTEPAQEREENNKGCQAVCSIDSTRQLGKPVMLWNNGAARILQAGGGLGIWLPLAMGVLFLVA</sequence>
<evidence type="ECO:0000259" key="3">
    <source>
        <dbReference type="PROSITE" id="PS51762"/>
    </source>
</evidence>
<protein>
    <submittedName>
        <fullName evidence="4">Family 16 putative glycoside hydrolase</fullName>
    </submittedName>
</protein>
<keyword evidence="5" id="KW-1185">Reference proteome</keyword>
<dbReference type="PANTHER" id="PTHR38121:SF4">
    <property type="entry name" value="GH16 DOMAIN-CONTAINING PROTEIN-RELATED"/>
    <property type="match status" value="1"/>
</dbReference>
<evidence type="ECO:0000256" key="2">
    <source>
        <dbReference type="SAM" id="SignalP"/>
    </source>
</evidence>
<name>A0AAN6WQY2_9PEZI</name>